<dbReference type="InterPro" id="IPR049326">
    <property type="entry name" value="Rhodopsin_dom_fungi"/>
</dbReference>
<dbReference type="AlphaFoldDB" id="A0A9W4ULH4"/>
<feature type="transmembrane region" description="Helical" evidence="7">
    <location>
        <begin position="153"/>
        <end position="186"/>
    </location>
</feature>
<feature type="transmembrane region" description="Helical" evidence="7">
    <location>
        <begin position="118"/>
        <end position="141"/>
    </location>
</feature>
<evidence type="ECO:0000256" key="3">
    <source>
        <dbReference type="ARBA" id="ARBA00022989"/>
    </source>
</evidence>
<organism evidence="9 10">
    <name type="scientific">Periconia digitata</name>
    <dbReference type="NCBI Taxonomy" id="1303443"/>
    <lineage>
        <taxon>Eukaryota</taxon>
        <taxon>Fungi</taxon>
        <taxon>Dikarya</taxon>
        <taxon>Ascomycota</taxon>
        <taxon>Pezizomycotina</taxon>
        <taxon>Dothideomycetes</taxon>
        <taxon>Pleosporomycetidae</taxon>
        <taxon>Pleosporales</taxon>
        <taxon>Massarineae</taxon>
        <taxon>Periconiaceae</taxon>
        <taxon>Periconia</taxon>
    </lineage>
</organism>
<feature type="transmembrane region" description="Helical" evidence="7">
    <location>
        <begin position="39"/>
        <end position="62"/>
    </location>
</feature>
<keyword evidence="4 7" id="KW-0472">Membrane</keyword>
<evidence type="ECO:0000256" key="4">
    <source>
        <dbReference type="ARBA" id="ARBA00023136"/>
    </source>
</evidence>
<accession>A0A9W4ULH4</accession>
<dbReference type="PANTHER" id="PTHR33048:SF129">
    <property type="entry name" value="INTEGRAL MEMBRANE PROTEIN-RELATED"/>
    <property type="match status" value="1"/>
</dbReference>
<dbReference type="PANTHER" id="PTHR33048">
    <property type="entry name" value="PTH11-LIKE INTEGRAL MEMBRANE PROTEIN (AFU_ORTHOLOGUE AFUA_5G11245)"/>
    <property type="match status" value="1"/>
</dbReference>
<feature type="transmembrane region" description="Helical" evidence="7">
    <location>
        <begin position="74"/>
        <end position="98"/>
    </location>
</feature>
<keyword evidence="3 7" id="KW-1133">Transmembrane helix</keyword>
<feature type="transmembrane region" description="Helical" evidence="7">
    <location>
        <begin position="243"/>
        <end position="271"/>
    </location>
</feature>
<comment type="subcellular location">
    <subcellularLocation>
        <location evidence="1">Membrane</location>
        <topology evidence="1">Multi-pass membrane protein</topology>
    </subcellularLocation>
</comment>
<evidence type="ECO:0000256" key="2">
    <source>
        <dbReference type="ARBA" id="ARBA00022692"/>
    </source>
</evidence>
<evidence type="ECO:0000256" key="7">
    <source>
        <dbReference type="SAM" id="Phobius"/>
    </source>
</evidence>
<keyword evidence="2 7" id="KW-0812">Transmembrane</keyword>
<feature type="transmembrane region" description="Helical" evidence="7">
    <location>
        <begin position="291"/>
        <end position="309"/>
    </location>
</feature>
<comment type="caution">
    <text evidence="9">The sequence shown here is derived from an EMBL/GenBank/DDBJ whole genome shotgun (WGS) entry which is preliminary data.</text>
</comment>
<dbReference type="GO" id="GO:0016020">
    <property type="term" value="C:membrane"/>
    <property type="evidence" value="ECO:0007669"/>
    <property type="project" value="UniProtKB-SubCell"/>
</dbReference>
<keyword evidence="10" id="KW-1185">Reference proteome</keyword>
<proteinExistence type="inferred from homology"/>
<name>A0A9W4ULH4_9PLEO</name>
<reference evidence="9" key="1">
    <citation type="submission" date="2023-01" db="EMBL/GenBank/DDBJ databases">
        <authorList>
            <person name="Van Ghelder C."/>
            <person name="Rancurel C."/>
        </authorList>
    </citation>
    <scope>NUCLEOTIDE SEQUENCE</scope>
    <source>
        <strain evidence="9">CNCM I-4278</strain>
    </source>
</reference>
<dbReference type="InterPro" id="IPR052337">
    <property type="entry name" value="SAT4-like"/>
</dbReference>
<evidence type="ECO:0000313" key="10">
    <source>
        <dbReference type="Proteomes" id="UP001152607"/>
    </source>
</evidence>
<feature type="region of interest" description="Disordered" evidence="6">
    <location>
        <begin position="387"/>
        <end position="447"/>
    </location>
</feature>
<evidence type="ECO:0000256" key="6">
    <source>
        <dbReference type="SAM" id="MobiDB-lite"/>
    </source>
</evidence>
<feature type="transmembrane region" description="Helical" evidence="7">
    <location>
        <begin position="206"/>
        <end position="231"/>
    </location>
</feature>
<comment type="similarity">
    <text evidence="5">Belongs to the SAT4 family.</text>
</comment>
<dbReference type="EMBL" id="CAOQHR010000006">
    <property type="protein sequence ID" value="CAI6336433.1"/>
    <property type="molecule type" value="Genomic_DNA"/>
</dbReference>
<dbReference type="OrthoDB" id="5329176at2759"/>
<evidence type="ECO:0000259" key="8">
    <source>
        <dbReference type="Pfam" id="PF20684"/>
    </source>
</evidence>
<feature type="domain" description="Rhodopsin" evidence="8">
    <location>
        <begin position="58"/>
        <end position="305"/>
    </location>
</feature>
<evidence type="ECO:0000256" key="5">
    <source>
        <dbReference type="ARBA" id="ARBA00038359"/>
    </source>
</evidence>
<gene>
    <name evidence="9" type="ORF">PDIGIT_LOCUS9532</name>
</gene>
<dbReference type="Proteomes" id="UP001152607">
    <property type="component" value="Unassembled WGS sequence"/>
</dbReference>
<evidence type="ECO:0000313" key="9">
    <source>
        <dbReference type="EMBL" id="CAI6336433.1"/>
    </source>
</evidence>
<dbReference type="Pfam" id="PF20684">
    <property type="entry name" value="Fung_rhodopsin"/>
    <property type="match status" value="1"/>
</dbReference>
<sequence length="447" mass="49728">MVALPHSPHMRRGGGINPPPEVLLSWPAPNYANPVTHDWSGAIVLIVLLSLTIGVFGARLCARLLISKNAGLDDILISAAMLPLIGLTIAAVLGIRIYGFQWHAWDQTATTYITTREITLSIELLYMGATALTKISILCFYRRMSSGSISRVFIYGVWGLILSVVAYFIVFAFVIIFTCTPVEGFWRYYDLVWRTQNEMHCHDEGVIIVTIVVISTLQDFIICALPAVLVWNLQIPKRQKMALVALFGAGVLTCICGIMRTYYAIYVYFFTYDITWYAYYGWVWTAIESDLGVICACAPAMKVFFLRYFQYTTQSGSKGTRNSTKPKTLSSMGCFKKPYGQLSGQYSAGVTTIGSHGESKKDSLHCQGIPLDRIQVRSHTDIRVDEFGGRSSMDSQSSTRILRAPPLSPTFSEEPPVNWVGSRTTCKRSSNSQGDPDMERMTGAIAR</sequence>
<protein>
    <recommendedName>
        <fullName evidence="8">Rhodopsin domain-containing protein</fullName>
    </recommendedName>
</protein>
<feature type="compositionally biased region" description="Polar residues" evidence="6">
    <location>
        <begin position="421"/>
        <end position="434"/>
    </location>
</feature>
<evidence type="ECO:0000256" key="1">
    <source>
        <dbReference type="ARBA" id="ARBA00004141"/>
    </source>
</evidence>